<dbReference type="CDD" id="cd06526">
    <property type="entry name" value="metazoan_ACD"/>
    <property type="match status" value="1"/>
</dbReference>
<sequence length="57" mass="6253">MGESKFEFSREYTLPDGVKPEEVTCKYLADGRLTIEAPCTAPALPASADKDIPVKHE</sequence>
<dbReference type="Pfam" id="PF00011">
    <property type="entry name" value="HSP20"/>
    <property type="match status" value="1"/>
</dbReference>
<evidence type="ECO:0000313" key="4">
    <source>
        <dbReference type="EMBL" id="VDP40888.1"/>
    </source>
</evidence>
<reference evidence="4 5" key="2">
    <citation type="submission" date="2018-11" db="EMBL/GenBank/DDBJ databases">
        <authorList>
            <consortium name="Pathogen Informatics"/>
        </authorList>
    </citation>
    <scope>NUCLEOTIDE SEQUENCE [LARGE SCALE GENOMIC DNA]</scope>
</reference>
<evidence type="ECO:0000313" key="6">
    <source>
        <dbReference type="WBParaSite" id="SBAD_0001192301-mRNA-1"/>
    </source>
</evidence>
<dbReference type="OrthoDB" id="10060792at2759"/>
<evidence type="ECO:0000259" key="3">
    <source>
        <dbReference type="PROSITE" id="PS01031"/>
    </source>
</evidence>
<dbReference type="SUPFAM" id="SSF49764">
    <property type="entry name" value="HSP20-like chaperones"/>
    <property type="match status" value="1"/>
</dbReference>
<dbReference type="Gene3D" id="2.60.40.790">
    <property type="match status" value="1"/>
</dbReference>
<protein>
    <submittedName>
        <fullName evidence="6">SHSP domain-containing protein</fullName>
    </submittedName>
</protein>
<dbReference type="Proteomes" id="UP000270296">
    <property type="component" value="Unassembled WGS sequence"/>
</dbReference>
<dbReference type="InterPro" id="IPR008978">
    <property type="entry name" value="HSP20-like_chaperone"/>
</dbReference>
<accession>A0A183J6N9</accession>
<evidence type="ECO:0000256" key="1">
    <source>
        <dbReference type="PROSITE-ProRule" id="PRU00285"/>
    </source>
</evidence>
<reference evidence="6" key="1">
    <citation type="submission" date="2016-06" db="UniProtKB">
        <authorList>
            <consortium name="WormBaseParasite"/>
        </authorList>
    </citation>
    <scope>IDENTIFICATION</scope>
</reference>
<dbReference type="InterPro" id="IPR002068">
    <property type="entry name" value="A-crystallin/Hsp20_dom"/>
</dbReference>
<feature type="domain" description="SHSP" evidence="3">
    <location>
        <begin position="1"/>
        <end position="57"/>
    </location>
</feature>
<dbReference type="WBParaSite" id="SBAD_0001192301-mRNA-1">
    <property type="protein sequence ID" value="SBAD_0001192301-mRNA-1"/>
    <property type="gene ID" value="SBAD_0001192301"/>
</dbReference>
<gene>
    <name evidence="4" type="ORF">SBAD_LOCUS11537</name>
</gene>
<keyword evidence="5" id="KW-1185">Reference proteome</keyword>
<comment type="similarity">
    <text evidence="1 2">Belongs to the small heat shock protein (HSP20) family.</text>
</comment>
<evidence type="ECO:0000256" key="2">
    <source>
        <dbReference type="RuleBase" id="RU003616"/>
    </source>
</evidence>
<name>A0A183J6N9_9BILA</name>
<evidence type="ECO:0000313" key="5">
    <source>
        <dbReference type="Proteomes" id="UP000270296"/>
    </source>
</evidence>
<dbReference type="EMBL" id="UZAM01015864">
    <property type="protein sequence ID" value="VDP40888.1"/>
    <property type="molecule type" value="Genomic_DNA"/>
</dbReference>
<organism evidence="6">
    <name type="scientific">Soboliphyme baturini</name>
    <dbReference type="NCBI Taxonomy" id="241478"/>
    <lineage>
        <taxon>Eukaryota</taxon>
        <taxon>Metazoa</taxon>
        <taxon>Ecdysozoa</taxon>
        <taxon>Nematoda</taxon>
        <taxon>Enoplea</taxon>
        <taxon>Dorylaimia</taxon>
        <taxon>Dioctophymatida</taxon>
        <taxon>Dioctophymatoidea</taxon>
        <taxon>Soboliphymatidae</taxon>
        <taxon>Soboliphyme</taxon>
    </lineage>
</organism>
<proteinExistence type="inferred from homology"/>
<dbReference type="AlphaFoldDB" id="A0A183J6N9"/>
<dbReference type="PROSITE" id="PS01031">
    <property type="entry name" value="SHSP"/>
    <property type="match status" value="1"/>
</dbReference>